<dbReference type="OrthoDB" id="206656at2759"/>
<comment type="caution">
    <text evidence="1">The sequence shown here is derived from an EMBL/GenBank/DDBJ whole genome shotgun (WGS) entry which is preliminary data.</text>
</comment>
<dbReference type="OMA" id="LVMHYLL"/>
<keyword evidence="2" id="KW-1185">Reference proteome</keyword>
<dbReference type="EMBL" id="JAGTXO010000023">
    <property type="protein sequence ID" value="KAG8461934.1"/>
    <property type="molecule type" value="Genomic_DNA"/>
</dbReference>
<organism evidence="1 2">
    <name type="scientific">Diacronema lutheri</name>
    <name type="common">Unicellular marine alga</name>
    <name type="synonym">Monochrysis lutheri</name>
    <dbReference type="NCBI Taxonomy" id="2081491"/>
    <lineage>
        <taxon>Eukaryota</taxon>
        <taxon>Haptista</taxon>
        <taxon>Haptophyta</taxon>
        <taxon>Pavlovophyceae</taxon>
        <taxon>Pavlovales</taxon>
        <taxon>Pavlovaceae</taxon>
        <taxon>Diacronema</taxon>
    </lineage>
</organism>
<dbReference type="AlphaFoldDB" id="A0A8J6C6H0"/>
<dbReference type="Proteomes" id="UP000751190">
    <property type="component" value="Unassembled WGS sequence"/>
</dbReference>
<sequence length="542" mass="52119">MARAVALIGSSGGGGATLGHGDPNALRAALDWQLAAIGGGARIVEAQLVVCAAPLDFAAGAERASLWACGGEGELVCVARGSLAQVNARAHELDARLAERLAAGALHGLVSVSADARPGGVNARALKAAGRAALPVAGTGGSSLSMAAAEYGCVLVGNSGGSVATTPESKAIGVAAALAAAWREHFAPASASGGGAWHAPIDGCLPVFLAVACAATLADRAAPLLPPPLASAAAAFAGALRARALPPAVGAIAAQHRSGLGELSVLGGALVGALSRDSPLCALLAAAALAAAAPRCMAACARASVPATATSILVAGALPACIGAAAHAAAPACAALTSHARALLALALGGARGAPLVARGACGAVVGAGVHWGSRRGFYHALVLPLIALEAERGEMALLGALDLLALCVVGAGACAAQLALPRAASGARDAPLARRGLALNLGCGDYVEACFPFLARDRALDAAALCASAAAGALCASAGGVRSTAYVPLPVAVVLSDAPRALVRAALVAFCAPFAVGVACNAAANARGARGGGGARTPRDE</sequence>
<evidence type="ECO:0000313" key="2">
    <source>
        <dbReference type="Proteomes" id="UP000751190"/>
    </source>
</evidence>
<proteinExistence type="predicted"/>
<reference evidence="1" key="1">
    <citation type="submission" date="2021-05" db="EMBL/GenBank/DDBJ databases">
        <title>The genome of the haptophyte Pavlova lutheri (Diacronema luteri, Pavlovales) - a model for lipid biosynthesis in eukaryotic algae.</title>
        <authorList>
            <person name="Hulatt C.J."/>
            <person name="Posewitz M.C."/>
        </authorList>
    </citation>
    <scope>NUCLEOTIDE SEQUENCE</scope>
    <source>
        <strain evidence="1">NIVA-4/92</strain>
    </source>
</reference>
<evidence type="ECO:0000313" key="1">
    <source>
        <dbReference type="EMBL" id="KAG8461934.1"/>
    </source>
</evidence>
<name>A0A8J6C6H0_DIALT</name>
<protein>
    <submittedName>
        <fullName evidence="1">Uncharacterized protein</fullName>
    </submittedName>
</protein>
<gene>
    <name evidence="1" type="ORF">KFE25_013953</name>
</gene>
<accession>A0A8J6C6H0</accession>